<feature type="region of interest" description="Disordered" evidence="2">
    <location>
        <begin position="302"/>
        <end position="344"/>
    </location>
</feature>
<dbReference type="PANTHER" id="PTHR44414:SF1">
    <property type="entry name" value="PROTEIN NEDD1"/>
    <property type="match status" value="1"/>
</dbReference>
<sequence>MELLATSGNTIKLWDTGTYSLHQEIPYENGRVSRMTWNQDGQCIASLGETGEEIYLLAVKGNSAANIGVVRGIEAPSCIRFANRVPHYLGVGTHSGTITIWNVKSQAQKKTVTVADGAMTHICFSHNDSHITAATKKGSLYSLSVLNNVTTGPFKIFENQGVTGLMYNRVKKSLVGCCSDVGGVAMFDTHAGKLVHAIPQAHAAPAAAIAFSPVNEYLMVSVGYDKKFACYNVQTKDTLMTHRSPDPLTSVAFLAGGQRVALGTMTGKVFVHDLRHIRPPLATLSAHTSDITNILLQPLSRSKSESGTSVSKRAGQIRNTATSLGVEQQDRSKSWSDQTSEGKFETKKITDDVCTVKASPGSQQSSPSVFSPIRNTTKGSPIGCEARIFTEPIDPCDIFSPVRQTDALASRIPPEMPDVFSPIRQNGSQDIPVPPEMSDIFSPIRQTGSPTTSTTSPLMQMMWSHNEVDVDSSVKKTKNTSVSPGHNNTNCHTPKVHIGVSDFSVNIKDKENIEPVPGQAESKMEVELSSQTPSIMSTTPCGKLIEEQCESDIVYPLCDTGNVMDKIEVNNTEGYPCNVPPNSDDTTLGCTPKKNSERKLVPSLEMDTTSSQVSLAHLDVSSPGNRLKMTKGGTPMTNAGKGTPHVGVTVSPSATTVVPRHFTKHAPTRKKQFLRPVQGSDLLPEVPGLVRQSEENQSESPGSLIGPGSVGGPAQLQIELVKNCVAEVVEEFHDDINRRLLHLQYIMTKHFLEQQEVMERLHRQYSLNEDLMRENERLRQEMSHLQSKY</sequence>
<reference evidence="3" key="1">
    <citation type="submission" date="2023-11" db="EMBL/GenBank/DDBJ databases">
        <title>Genome assemblies of two species of porcelain crab, Petrolisthes cinctipes and Petrolisthes manimaculis (Anomura: Porcellanidae).</title>
        <authorList>
            <person name="Angst P."/>
        </authorList>
    </citation>
    <scope>NUCLEOTIDE SEQUENCE</scope>
    <source>
        <strain evidence="3">PB745_02</strain>
        <tissue evidence="3">Gill</tissue>
    </source>
</reference>
<dbReference type="GO" id="GO:0036064">
    <property type="term" value="C:ciliary basal body"/>
    <property type="evidence" value="ECO:0007669"/>
    <property type="project" value="TreeGrafter"/>
</dbReference>
<dbReference type="PANTHER" id="PTHR44414">
    <property type="entry name" value="PROTEIN NEDD1"/>
    <property type="match status" value="1"/>
</dbReference>
<dbReference type="GO" id="GO:0000922">
    <property type="term" value="C:spindle pole"/>
    <property type="evidence" value="ECO:0007669"/>
    <property type="project" value="TreeGrafter"/>
</dbReference>
<evidence type="ECO:0008006" key="5">
    <source>
        <dbReference type="Google" id="ProtNLM"/>
    </source>
</evidence>
<dbReference type="SMART" id="SM00320">
    <property type="entry name" value="WD40"/>
    <property type="match status" value="5"/>
</dbReference>
<feature type="compositionally biased region" description="Polar residues" evidence="2">
    <location>
        <begin position="302"/>
        <end position="326"/>
    </location>
</feature>
<feature type="region of interest" description="Disordered" evidence="2">
    <location>
        <begin position="691"/>
        <end position="710"/>
    </location>
</feature>
<comment type="caution">
    <text evidence="3">The sequence shown here is derived from an EMBL/GenBank/DDBJ whole genome shotgun (WGS) entry which is preliminary data.</text>
</comment>
<evidence type="ECO:0000256" key="2">
    <source>
        <dbReference type="SAM" id="MobiDB-lite"/>
    </source>
</evidence>
<dbReference type="AlphaFoldDB" id="A0AAE1QK54"/>
<evidence type="ECO:0000313" key="4">
    <source>
        <dbReference type="Proteomes" id="UP001292094"/>
    </source>
</evidence>
<accession>A0AAE1QK54</accession>
<dbReference type="EMBL" id="JAWZYT010000203">
    <property type="protein sequence ID" value="KAK4326652.1"/>
    <property type="molecule type" value="Genomic_DNA"/>
</dbReference>
<keyword evidence="4" id="KW-1185">Reference proteome</keyword>
<dbReference type="SUPFAM" id="SSF50978">
    <property type="entry name" value="WD40 repeat-like"/>
    <property type="match status" value="1"/>
</dbReference>
<proteinExistence type="predicted"/>
<dbReference type="Gene3D" id="2.130.10.10">
    <property type="entry name" value="YVTN repeat-like/Quinoprotein amine dehydrogenase"/>
    <property type="match status" value="2"/>
</dbReference>
<feature type="region of interest" description="Disordered" evidence="2">
    <location>
        <begin position="470"/>
        <end position="495"/>
    </location>
</feature>
<dbReference type="InterPro" id="IPR015943">
    <property type="entry name" value="WD40/YVTN_repeat-like_dom_sf"/>
</dbReference>
<evidence type="ECO:0000256" key="1">
    <source>
        <dbReference type="SAM" id="Coils"/>
    </source>
</evidence>
<name>A0AAE1QK54_9EUCA</name>
<feature type="compositionally biased region" description="Polar residues" evidence="2">
    <location>
        <begin position="360"/>
        <end position="376"/>
    </location>
</feature>
<dbReference type="Proteomes" id="UP001292094">
    <property type="component" value="Unassembled WGS sequence"/>
</dbReference>
<dbReference type="InterPro" id="IPR036322">
    <property type="entry name" value="WD40_repeat_dom_sf"/>
</dbReference>
<organism evidence="3 4">
    <name type="scientific">Petrolisthes manimaculis</name>
    <dbReference type="NCBI Taxonomy" id="1843537"/>
    <lineage>
        <taxon>Eukaryota</taxon>
        <taxon>Metazoa</taxon>
        <taxon>Ecdysozoa</taxon>
        <taxon>Arthropoda</taxon>
        <taxon>Crustacea</taxon>
        <taxon>Multicrustacea</taxon>
        <taxon>Malacostraca</taxon>
        <taxon>Eumalacostraca</taxon>
        <taxon>Eucarida</taxon>
        <taxon>Decapoda</taxon>
        <taxon>Pleocyemata</taxon>
        <taxon>Anomura</taxon>
        <taxon>Galatheoidea</taxon>
        <taxon>Porcellanidae</taxon>
        <taxon>Petrolisthes</taxon>
    </lineage>
</organism>
<gene>
    <name evidence="3" type="ORF">Pmani_002813</name>
</gene>
<dbReference type="GO" id="GO:0005813">
    <property type="term" value="C:centrosome"/>
    <property type="evidence" value="ECO:0007669"/>
    <property type="project" value="TreeGrafter"/>
</dbReference>
<feature type="coiled-coil region" evidence="1">
    <location>
        <begin position="761"/>
        <end position="788"/>
    </location>
</feature>
<dbReference type="GO" id="GO:0000278">
    <property type="term" value="P:mitotic cell cycle"/>
    <property type="evidence" value="ECO:0007669"/>
    <property type="project" value="TreeGrafter"/>
</dbReference>
<dbReference type="InterPro" id="IPR052818">
    <property type="entry name" value="NEDD1_Spindle_Assembly"/>
</dbReference>
<dbReference type="GO" id="GO:0007020">
    <property type="term" value="P:microtubule nucleation"/>
    <property type="evidence" value="ECO:0007669"/>
    <property type="project" value="TreeGrafter"/>
</dbReference>
<dbReference type="GO" id="GO:0005737">
    <property type="term" value="C:cytoplasm"/>
    <property type="evidence" value="ECO:0007669"/>
    <property type="project" value="TreeGrafter"/>
</dbReference>
<keyword evidence="1" id="KW-0175">Coiled coil</keyword>
<protein>
    <recommendedName>
        <fullName evidence="5">Neural cell expressed, developmentally down-regulated 1</fullName>
    </recommendedName>
</protein>
<dbReference type="InterPro" id="IPR001680">
    <property type="entry name" value="WD40_rpt"/>
</dbReference>
<dbReference type="GO" id="GO:0005814">
    <property type="term" value="C:centriole"/>
    <property type="evidence" value="ECO:0007669"/>
    <property type="project" value="TreeGrafter"/>
</dbReference>
<feature type="compositionally biased region" description="Basic and acidic residues" evidence="2">
    <location>
        <begin position="328"/>
        <end position="344"/>
    </location>
</feature>
<feature type="region of interest" description="Disordered" evidence="2">
    <location>
        <begin position="357"/>
        <end position="376"/>
    </location>
</feature>
<dbReference type="GO" id="GO:0043015">
    <property type="term" value="F:gamma-tubulin binding"/>
    <property type="evidence" value="ECO:0007669"/>
    <property type="project" value="TreeGrafter"/>
</dbReference>
<evidence type="ECO:0000313" key="3">
    <source>
        <dbReference type="EMBL" id="KAK4326652.1"/>
    </source>
</evidence>